<sequence>MALAASNPGMKRETSATAATPNTELARSGTVSSESESVGWKDTSAAAAASKVQQDTLPSEDSEGMLFLGDGQSQFVTSMHWALLAEEMQDVKELLTHQSTQRRASGSPGADAAGLGVRSSLVFGSGMFSSDVTCFLPESIHDCYRLLEYYFTNVDPVLKLLHRPTITRRYAQYLQRRMPAQNYATSTGMMDDAALKNFEPLAFMVFYAAVNSLQPSETVSEFRVEKDPLLQKYRQGLELALERADFLTTSSIEVLQAFMMLLTCDCKKESSGKPYALVGAAIRIATAQGLHREPTLFSSASMDEITIELRRRLWYQIVDIDIRTAGSKGQEPILSIFDFTTRLPRNINDDDLQEGLCPSVAPIEVEGYTEMTLTLIRNSAMQCAREIIAKTYQWERRASSSPVKGTSYDPLPELLQLCEETRSMLQRMDGQHQRVYLRHCDPAFPVQRLALGLGMMVNWRIWLLFWYRIPRNYREAAPLSDIRMMIFIQCVCLVETVLKYTVDNGIGAQRFQWHIGSDIMFYPIMHLISELRSSPFQSSEQAPLRERALAGLRNILQMKRVADVHTWLVMERMIEKLSADHARGSLGVTPGLTLTPPSITPEVPSEPLPKTTSVKDPVIAQPYFGTEFGTGTTAGSLHKAASYEYTDTAFSVNTFASTIAFEAQDSSYFPDEFTWSSLDVYFPDYSGNRPMFF</sequence>
<evidence type="ECO:0000313" key="1">
    <source>
        <dbReference type="EMBL" id="KAJ9643083.1"/>
    </source>
</evidence>
<evidence type="ECO:0000313" key="2">
    <source>
        <dbReference type="Proteomes" id="UP001172680"/>
    </source>
</evidence>
<dbReference type="EMBL" id="JAPDRP010000012">
    <property type="protein sequence ID" value="KAJ9643083.1"/>
    <property type="molecule type" value="Genomic_DNA"/>
</dbReference>
<dbReference type="Proteomes" id="UP001172680">
    <property type="component" value="Unassembled WGS sequence"/>
</dbReference>
<name>A0ACC2Z7A4_9PEZI</name>
<organism evidence="1 2">
    <name type="scientific">Coniosporium tulheliwenetii</name>
    <dbReference type="NCBI Taxonomy" id="3383036"/>
    <lineage>
        <taxon>Eukaryota</taxon>
        <taxon>Fungi</taxon>
        <taxon>Dikarya</taxon>
        <taxon>Ascomycota</taxon>
        <taxon>Pezizomycotina</taxon>
        <taxon>Dothideomycetes</taxon>
        <taxon>Dothideomycetes incertae sedis</taxon>
        <taxon>Coniosporium</taxon>
    </lineage>
</organism>
<keyword evidence="2" id="KW-1185">Reference proteome</keyword>
<proteinExistence type="predicted"/>
<accession>A0ACC2Z7A4</accession>
<reference evidence="1" key="1">
    <citation type="submission" date="2022-10" db="EMBL/GenBank/DDBJ databases">
        <title>Culturing micro-colonial fungi from biological soil crusts in the Mojave desert and describing Neophaeococcomyces mojavensis, and introducing the new genera and species Taxawa tesnikishii.</title>
        <authorList>
            <person name="Kurbessoian T."/>
            <person name="Stajich J.E."/>
        </authorList>
    </citation>
    <scope>NUCLEOTIDE SEQUENCE</scope>
    <source>
        <strain evidence="1">JES_115</strain>
    </source>
</reference>
<protein>
    <submittedName>
        <fullName evidence="1">Uncharacterized protein</fullName>
    </submittedName>
</protein>
<gene>
    <name evidence="1" type="ORF">H2199_004606</name>
</gene>
<comment type="caution">
    <text evidence="1">The sequence shown here is derived from an EMBL/GenBank/DDBJ whole genome shotgun (WGS) entry which is preliminary data.</text>
</comment>